<evidence type="ECO:0000313" key="1">
    <source>
        <dbReference type="EMBL" id="CAJ35377.1"/>
    </source>
</evidence>
<keyword evidence="2" id="KW-1185">Reference proteome</keyword>
<accession>Q0W8B6</accession>
<dbReference type="Proteomes" id="UP000000663">
    <property type="component" value="Chromosome"/>
</dbReference>
<dbReference type="KEGG" id="rci:LRC418"/>
<evidence type="ECO:0000313" key="2">
    <source>
        <dbReference type="Proteomes" id="UP000000663"/>
    </source>
</evidence>
<dbReference type="OrthoDB" id="150681at2157"/>
<sequence>MSNILKYGILFVLAVVVASLIVPAGANLVGTAFGFPTIVQSGTTTAFNRDTAAATDTEAFALSFANTGTPLLDGCPVTPGFTLGFPTIAQTVAQTQVLTHCDFAQTTENAAFSYPFVGVGGVAIPGFGFGF</sequence>
<dbReference type="eggNOG" id="arCOG11121">
    <property type="taxonomic scope" value="Archaea"/>
</dbReference>
<protein>
    <submittedName>
        <fullName evidence="1">Uncharacterized protein</fullName>
    </submittedName>
</protein>
<proteinExistence type="predicted"/>
<dbReference type="AlphaFoldDB" id="Q0W8B6"/>
<dbReference type="RefSeq" id="WP_012037115.1">
    <property type="nucleotide sequence ID" value="NC_009464.1"/>
</dbReference>
<organism evidence="1 2">
    <name type="scientific">Methanocella arvoryzae (strain DSM 22066 / NBRC 105507 / MRE50)</name>
    <dbReference type="NCBI Taxonomy" id="351160"/>
    <lineage>
        <taxon>Archaea</taxon>
        <taxon>Methanobacteriati</taxon>
        <taxon>Methanobacteriota</taxon>
        <taxon>Stenosarchaea group</taxon>
        <taxon>Methanomicrobia</taxon>
        <taxon>Methanocellales</taxon>
        <taxon>Methanocellaceae</taxon>
        <taxon>Methanocella</taxon>
    </lineage>
</organism>
<dbReference type="GeneID" id="5144687"/>
<name>Q0W8B6_METAR</name>
<reference evidence="1 2" key="1">
    <citation type="journal article" date="2006" name="Science">
        <title>Genome of rice cluster I archaea -- the key methane producers in the rice rhizosphere.</title>
        <authorList>
            <person name="Erkel C."/>
            <person name="Kube M."/>
            <person name="Reinhardt R."/>
            <person name="Liesack W."/>
        </authorList>
    </citation>
    <scope>NUCLEOTIDE SEQUENCE [LARGE SCALE GENOMIC DNA]</scope>
    <source>
        <strain evidence="2">DSM 22066 / NBRC 105507 / MRE50</strain>
    </source>
</reference>
<gene>
    <name evidence="1" type="ORF">LRC418</name>
</gene>
<dbReference type="EMBL" id="AM114193">
    <property type="protein sequence ID" value="CAJ35377.1"/>
    <property type="molecule type" value="Genomic_DNA"/>
</dbReference>